<dbReference type="Proteomes" id="UP000492821">
    <property type="component" value="Unassembled WGS sequence"/>
</dbReference>
<feature type="compositionally biased region" description="Polar residues" evidence="1">
    <location>
        <begin position="1"/>
        <end position="14"/>
    </location>
</feature>
<evidence type="ECO:0000256" key="1">
    <source>
        <dbReference type="SAM" id="MobiDB-lite"/>
    </source>
</evidence>
<protein>
    <submittedName>
        <fullName evidence="3">Localization factor PodJL</fullName>
    </submittedName>
</protein>
<dbReference type="WBParaSite" id="Pan_g13507.t1">
    <property type="protein sequence ID" value="Pan_g13507.t1"/>
    <property type="gene ID" value="Pan_g13507"/>
</dbReference>
<evidence type="ECO:0000313" key="3">
    <source>
        <dbReference type="WBParaSite" id="Pan_g13507.t1"/>
    </source>
</evidence>
<sequence length="250" mass="27955">MVRQSGNPSQQRRQNGVAGAGTGSNSLRGQMRPVQAESNGSQRGGGATPAPIPGKPRQMIRVQRSEPRDGFIRNELRFVSYGEKRNLGNAPVEARVVGEAFSALINRFRELNIELPGLNPNELANTRESSEIALLKDKLSSSEAEVERLRQVIADLRKPDSTTGHEPEWVRIIESQLRAVSDQLNPLHTQAQRFSPQIADLKAHMRHILDEIHENRVAGKLTDDRVRQDIHAKLEQCRHIAADTVNPKRR</sequence>
<reference evidence="3" key="2">
    <citation type="submission" date="2020-10" db="UniProtKB">
        <authorList>
            <consortium name="WormBaseParasite"/>
        </authorList>
    </citation>
    <scope>IDENTIFICATION</scope>
</reference>
<keyword evidence="2" id="KW-1185">Reference proteome</keyword>
<evidence type="ECO:0000313" key="2">
    <source>
        <dbReference type="Proteomes" id="UP000492821"/>
    </source>
</evidence>
<reference evidence="2" key="1">
    <citation type="journal article" date="2013" name="Genetics">
        <title>The draft genome and transcriptome of Panagrellus redivivus are shaped by the harsh demands of a free-living lifestyle.</title>
        <authorList>
            <person name="Srinivasan J."/>
            <person name="Dillman A.R."/>
            <person name="Macchietto M.G."/>
            <person name="Heikkinen L."/>
            <person name="Lakso M."/>
            <person name="Fracchia K.M."/>
            <person name="Antoshechkin I."/>
            <person name="Mortazavi A."/>
            <person name="Wong G."/>
            <person name="Sternberg P.W."/>
        </authorList>
    </citation>
    <scope>NUCLEOTIDE SEQUENCE [LARGE SCALE GENOMIC DNA]</scope>
    <source>
        <strain evidence="2">MT8872</strain>
    </source>
</reference>
<accession>A0A7E4ZRP4</accession>
<feature type="region of interest" description="Disordered" evidence="1">
    <location>
        <begin position="1"/>
        <end position="67"/>
    </location>
</feature>
<organism evidence="2 3">
    <name type="scientific">Panagrellus redivivus</name>
    <name type="common">Microworm</name>
    <dbReference type="NCBI Taxonomy" id="6233"/>
    <lineage>
        <taxon>Eukaryota</taxon>
        <taxon>Metazoa</taxon>
        <taxon>Ecdysozoa</taxon>
        <taxon>Nematoda</taxon>
        <taxon>Chromadorea</taxon>
        <taxon>Rhabditida</taxon>
        <taxon>Tylenchina</taxon>
        <taxon>Panagrolaimomorpha</taxon>
        <taxon>Panagrolaimoidea</taxon>
        <taxon>Panagrolaimidae</taxon>
        <taxon>Panagrellus</taxon>
    </lineage>
</organism>
<name>A0A7E4ZRP4_PANRE</name>
<proteinExistence type="predicted"/>
<dbReference type="AlphaFoldDB" id="A0A7E4ZRP4"/>